<dbReference type="OrthoDB" id="283809at2"/>
<evidence type="ECO:0000313" key="3">
    <source>
        <dbReference type="EMBL" id="TVY05598.1"/>
    </source>
</evidence>
<dbReference type="InterPro" id="IPR013762">
    <property type="entry name" value="Integrase-like_cat_sf"/>
</dbReference>
<dbReference type="EMBL" id="VNJI01000055">
    <property type="protein sequence ID" value="TVY05598.1"/>
    <property type="molecule type" value="Genomic_DNA"/>
</dbReference>
<accession>A0A559K0E3</accession>
<dbReference type="AlphaFoldDB" id="A0A559K0E3"/>
<dbReference type="SUPFAM" id="SSF56349">
    <property type="entry name" value="DNA breaking-rejoining enzymes"/>
    <property type="match status" value="1"/>
</dbReference>
<dbReference type="Proteomes" id="UP000317036">
    <property type="component" value="Unassembled WGS sequence"/>
</dbReference>
<feature type="domain" description="Tyr recombinase" evidence="2">
    <location>
        <begin position="1"/>
        <end position="62"/>
    </location>
</feature>
<dbReference type="GO" id="GO:0015074">
    <property type="term" value="P:DNA integration"/>
    <property type="evidence" value="ECO:0007669"/>
    <property type="project" value="InterPro"/>
</dbReference>
<dbReference type="GO" id="GO:0003677">
    <property type="term" value="F:DNA binding"/>
    <property type="evidence" value="ECO:0007669"/>
    <property type="project" value="InterPro"/>
</dbReference>
<gene>
    <name evidence="3" type="ORF">FPZ49_29385</name>
</gene>
<protein>
    <submittedName>
        <fullName evidence="3">Tyrosine-type recombinase/integrase</fullName>
    </submittedName>
</protein>
<dbReference type="InterPro" id="IPR011010">
    <property type="entry name" value="DNA_brk_join_enz"/>
</dbReference>
<dbReference type="Pfam" id="PF00589">
    <property type="entry name" value="Phage_integrase"/>
    <property type="match status" value="1"/>
</dbReference>
<dbReference type="InterPro" id="IPR002104">
    <property type="entry name" value="Integrase_catalytic"/>
</dbReference>
<evidence type="ECO:0000256" key="1">
    <source>
        <dbReference type="ARBA" id="ARBA00023172"/>
    </source>
</evidence>
<keyword evidence="4" id="KW-1185">Reference proteome</keyword>
<name>A0A559K0E3_9BACL</name>
<evidence type="ECO:0000313" key="4">
    <source>
        <dbReference type="Proteomes" id="UP000317036"/>
    </source>
</evidence>
<evidence type="ECO:0000259" key="2">
    <source>
        <dbReference type="PROSITE" id="PS51898"/>
    </source>
</evidence>
<sequence length="68" mass="7933">MIKRFAKAYTREMTAHKLRHSFATFLLDETNDLVQQQLGHSAIETTRLYTLILDDKLKNPLHEAYSPT</sequence>
<dbReference type="PROSITE" id="PS51898">
    <property type="entry name" value="TYR_RECOMBINASE"/>
    <property type="match status" value="1"/>
</dbReference>
<reference evidence="3 4" key="1">
    <citation type="submission" date="2019-07" db="EMBL/GenBank/DDBJ databases">
        <authorList>
            <person name="Kim J."/>
        </authorList>
    </citation>
    <scope>NUCLEOTIDE SEQUENCE [LARGE SCALE GENOMIC DNA]</scope>
    <source>
        <strain evidence="3 4">JC52</strain>
    </source>
</reference>
<proteinExistence type="predicted"/>
<keyword evidence="1" id="KW-0233">DNA recombination</keyword>
<dbReference type="RefSeq" id="WP_144853919.1">
    <property type="nucleotide sequence ID" value="NZ_VNJI01000055.1"/>
</dbReference>
<comment type="caution">
    <text evidence="3">The sequence shown here is derived from an EMBL/GenBank/DDBJ whole genome shotgun (WGS) entry which is preliminary data.</text>
</comment>
<dbReference type="GO" id="GO:0006310">
    <property type="term" value="P:DNA recombination"/>
    <property type="evidence" value="ECO:0007669"/>
    <property type="project" value="UniProtKB-KW"/>
</dbReference>
<dbReference type="Gene3D" id="1.10.443.10">
    <property type="entry name" value="Intergrase catalytic core"/>
    <property type="match status" value="1"/>
</dbReference>
<organism evidence="3 4">
    <name type="scientific">Paenibacillus cremeus</name>
    <dbReference type="NCBI Taxonomy" id="2163881"/>
    <lineage>
        <taxon>Bacteria</taxon>
        <taxon>Bacillati</taxon>
        <taxon>Bacillota</taxon>
        <taxon>Bacilli</taxon>
        <taxon>Bacillales</taxon>
        <taxon>Paenibacillaceae</taxon>
        <taxon>Paenibacillus</taxon>
    </lineage>
</organism>